<dbReference type="OrthoDB" id="622252at2"/>
<reference evidence="3 5" key="1">
    <citation type="submission" date="2018-08" db="EMBL/GenBank/DDBJ databases">
        <title>Proposal of Muricauda 72 sp.nov. and Muricauda NH166 sp.nov., isolated from seawater.</title>
        <authorList>
            <person name="Cheng H."/>
            <person name="Wu Y.-H."/>
            <person name="Guo L.-L."/>
            <person name="Xu X.-W."/>
        </authorList>
    </citation>
    <scope>NUCLEOTIDE SEQUENCE [LARGE SCALE GENOMIC DNA]</scope>
    <source>
        <strain evidence="3 5">NH166</strain>
    </source>
</reference>
<proteinExistence type="predicted"/>
<sequence>MGHKVRFMVYLLFFWCVSCAKEEAVPVQVDFYVKVENQDYSVPVLIKIINQTQDADTYHWTFEGGSPSISTDKNPGIIQYSNAGDYTIRLQASNKDGSEGSKEIKVTTDADIIAGFKAIVVDDHFPPVMVNILNTTEGAKSFQWTFEGGEPSLSFDREPGVVVFEEPGDYRVRMEASNGRESKIVEQTVSVASHLLADFDFEPVFEDDDLQVPVTLMLKNNSISATEYEWTFEGGNPTTNNGEDPQVVFNNHGTYSIQLKANNGKASQTISKQVTLFPNTNLRIFSNVRLGINTAHNTNSNGAFFSTKTRMVYSKDDLPNLDGSLVDIAFFGLNADFTFNKFISPDEVQEYTFDAIPNANHTKFINLQESCNCSAALTMDQFDAMEDDTLLQSLNIEETLEGTQDFDDAMVPRIILFKTSDGRKGAIKIKEFIQAGLDSYILVDIKVQKQ</sequence>
<feature type="signal peptide" evidence="1">
    <location>
        <begin position="1"/>
        <end position="20"/>
    </location>
</feature>
<dbReference type="InterPro" id="IPR013783">
    <property type="entry name" value="Ig-like_fold"/>
</dbReference>
<dbReference type="InterPro" id="IPR000601">
    <property type="entry name" value="PKD_dom"/>
</dbReference>
<reference evidence="4 6" key="2">
    <citation type="submission" date="2019-07" db="EMBL/GenBank/DDBJ databases">
        <title>Draft genome of two Muricauda strains isolated from deep sea.</title>
        <authorList>
            <person name="Sun C."/>
        </authorList>
    </citation>
    <scope>NUCLEOTIDE SEQUENCE [LARGE SCALE GENOMIC DNA]</scope>
    <source>
        <strain evidence="4 6">NH166</strain>
    </source>
</reference>
<protein>
    <submittedName>
        <fullName evidence="3">PKD domain-containing protein</fullName>
    </submittedName>
</protein>
<dbReference type="Pfam" id="PF00801">
    <property type="entry name" value="PKD"/>
    <property type="match status" value="3"/>
</dbReference>
<feature type="domain" description="PKD" evidence="2">
    <location>
        <begin position="50"/>
        <end position="107"/>
    </location>
</feature>
<comment type="caution">
    <text evidence="3">The sequence shown here is derived from an EMBL/GenBank/DDBJ whole genome shotgun (WGS) entry which is preliminary data.</text>
</comment>
<evidence type="ECO:0000313" key="6">
    <source>
        <dbReference type="Proteomes" id="UP000321528"/>
    </source>
</evidence>
<dbReference type="SMART" id="SM00089">
    <property type="entry name" value="PKD"/>
    <property type="match status" value="2"/>
</dbReference>
<name>A0A418N4T6_9FLAO</name>
<dbReference type="Gene3D" id="2.60.40.10">
    <property type="entry name" value="Immunoglobulins"/>
    <property type="match status" value="3"/>
</dbReference>
<feature type="domain" description="PKD" evidence="2">
    <location>
        <begin position="228"/>
        <end position="276"/>
    </location>
</feature>
<evidence type="ECO:0000313" key="3">
    <source>
        <dbReference type="EMBL" id="RIV68910.1"/>
    </source>
</evidence>
<evidence type="ECO:0000313" key="4">
    <source>
        <dbReference type="EMBL" id="TXK00616.1"/>
    </source>
</evidence>
<accession>A0A418N4T6</accession>
<keyword evidence="1" id="KW-0732">Signal</keyword>
<feature type="chain" id="PRO_5019160155" evidence="1">
    <location>
        <begin position="21"/>
        <end position="450"/>
    </location>
</feature>
<dbReference type="PROSITE" id="PS50093">
    <property type="entry name" value="PKD"/>
    <property type="match status" value="2"/>
</dbReference>
<dbReference type="EMBL" id="VNWL01000029">
    <property type="protein sequence ID" value="TXK00616.1"/>
    <property type="molecule type" value="Genomic_DNA"/>
</dbReference>
<gene>
    <name evidence="3" type="ORF">D2U88_17225</name>
    <name evidence="4" type="ORF">FQ019_17025</name>
</gene>
<dbReference type="Proteomes" id="UP000321528">
    <property type="component" value="Unassembled WGS sequence"/>
</dbReference>
<organism evidence="3 5">
    <name type="scientific">Flagellimonas aequoris</name>
    <dbReference type="NCBI Taxonomy" id="2306997"/>
    <lineage>
        <taxon>Bacteria</taxon>
        <taxon>Pseudomonadati</taxon>
        <taxon>Bacteroidota</taxon>
        <taxon>Flavobacteriia</taxon>
        <taxon>Flavobacteriales</taxon>
        <taxon>Flavobacteriaceae</taxon>
        <taxon>Flagellimonas</taxon>
    </lineage>
</organism>
<evidence type="ECO:0000256" key="1">
    <source>
        <dbReference type="SAM" id="SignalP"/>
    </source>
</evidence>
<dbReference type="SUPFAM" id="SSF49299">
    <property type="entry name" value="PKD domain"/>
    <property type="match status" value="3"/>
</dbReference>
<dbReference type="AlphaFoldDB" id="A0A418N4T6"/>
<dbReference type="InterPro" id="IPR022409">
    <property type="entry name" value="PKD/Chitinase_dom"/>
</dbReference>
<evidence type="ECO:0000259" key="2">
    <source>
        <dbReference type="PROSITE" id="PS50093"/>
    </source>
</evidence>
<dbReference type="Proteomes" id="UP000284189">
    <property type="component" value="Unassembled WGS sequence"/>
</dbReference>
<dbReference type="InterPro" id="IPR035986">
    <property type="entry name" value="PKD_dom_sf"/>
</dbReference>
<keyword evidence="6" id="KW-1185">Reference proteome</keyword>
<dbReference type="EMBL" id="QXFJ01000030">
    <property type="protein sequence ID" value="RIV68910.1"/>
    <property type="molecule type" value="Genomic_DNA"/>
</dbReference>
<dbReference type="CDD" id="cd00146">
    <property type="entry name" value="PKD"/>
    <property type="match status" value="3"/>
</dbReference>
<evidence type="ECO:0000313" key="5">
    <source>
        <dbReference type="Proteomes" id="UP000284189"/>
    </source>
</evidence>